<name>A0ABU8HIM4_9BACI</name>
<evidence type="ECO:0000259" key="2">
    <source>
        <dbReference type="Pfam" id="PF07883"/>
    </source>
</evidence>
<proteinExistence type="predicted"/>
<dbReference type="PANTHER" id="PTHR35848">
    <property type="entry name" value="OXALATE-BINDING PROTEIN"/>
    <property type="match status" value="1"/>
</dbReference>
<evidence type="ECO:0000313" key="3">
    <source>
        <dbReference type="EMBL" id="MEI5908983.1"/>
    </source>
</evidence>
<dbReference type="Proteomes" id="UP001312865">
    <property type="component" value="Unassembled WGS sequence"/>
</dbReference>
<keyword evidence="1" id="KW-0479">Metal-binding</keyword>
<comment type="caution">
    <text evidence="3">The sequence shown here is derived from an EMBL/GenBank/DDBJ whole genome shotgun (WGS) entry which is preliminary data.</text>
</comment>
<evidence type="ECO:0000313" key="4">
    <source>
        <dbReference type="Proteomes" id="UP001312865"/>
    </source>
</evidence>
<reference evidence="3 4" key="1">
    <citation type="journal article" date="2018" name="J. Microbiol.">
        <title>Bacillus spongiae sp. nov., isolated from sponge of Jeju Island.</title>
        <authorList>
            <person name="Lee G.E."/>
            <person name="Im W.T."/>
            <person name="Park J.S."/>
        </authorList>
    </citation>
    <scope>NUCLEOTIDE SEQUENCE [LARGE SCALE GENOMIC DNA]</scope>
    <source>
        <strain evidence="3 4">135PIL107-10</strain>
    </source>
</reference>
<protein>
    <submittedName>
        <fullName evidence="3">Cupin domain-containing protein</fullName>
    </submittedName>
</protein>
<dbReference type="Gene3D" id="2.60.120.10">
    <property type="entry name" value="Jelly Rolls"/>
    <property type="match status" value="1"/>
</dbReference>
<dbReference type="RefSeq" id="WP_336588429.1">
    <property type="nucleotide sequence ID" value="NZ_JBBAXC010000018.1"/>
</dbReference>
<dbReference type="Pfam" id="PF07883">
    <property type="entry name" value="Cupin_2"/>
    <property type="match status" value="1"/>
</dbReference>
<dbReference type="EMBL" id="JBBAXC010000018">
    <property type="protein sequence ID" value="MEI5908983.1"/>
    <property type="molecule type" value="Genomic_DNA"/>
</dbReference>
<dbReference type="InterPro" id="IPR051610">
    <property type="entry name" value="GPI/OXD"/>
</dbReference>
<gene>
    <name evidence="3" type="ORF">WAK64_18195</name>
</gene>
<feature type="domain" description="Cupin type-2" evidence="2">
    <location>
        <begin position="33"/>
        <end position="100"/>
    </location>
</feature>
<organism evidence="3 4">
    <name type="scientific">Bacillus spongiae</name>
    <dbReference type="NCBI Taxonomy" id="2683610"/>
    <lineage>
        <taxon>Bacteria</taxon>
        <taxon>Bacillati</taxon>
        <taxon>Bacillota</taxon>
        <taxon>Bacilli</taxon>
        <taxon>Bacillales</taxon>
        <taxon>Bacillaceae</taxon>
        <taxon>Bacillus</taxon>
    </lineage>
</organism>
<dbReference type="SUPFAM" id="SSF51182">
    <property type="entry name" value="RmlC-like cupins"/>
    <property type="match status" value="1"/>
</dbReference>
<keyword evidence="4" id="KW-1185">Reference proteome</keyword>
<dbReference type="InterPro" id="IPR014710">
    <property type="entry name" value="RmlC-like_jellyroll"/>
</dbReference>
<dbReference type="InterPro" id="IPR011051">
    <property type="entry name" value="RmlC_Cupin_sf"/>
</dbReference>
<dbReference type="PANTHER" id="PTHR35848:SF9">
    <property type="entry name" value="SLL1358 PROTEIN"/>
    <property type="match status" value="1"/>
</dbReference>
<evidence type="ECO:0000256" key="1">
    <source>
        <dbReference type="ARBA" id="ARBA00022723"/>
    </source>
</evidence>
<accession>A0ABU8HIM4</accession>
<sequence length="113" mass="12982">MKISKNNAEHYIWGDNSDGWHLVKNQDLSIIHECMPANTSELKHYHQQARQFFFILSGIATIEVDGNEITLYPQEGVEVPPLVPHQMFNKSNKEVEFLVISQPTSKGDRVFVE</sequence>
<dbReference type="InterPro" id="IPR013096">
    <property type="entry name" value="Cupin_2"/>
</dbReference>